<name>A0A2P5APA4_PARAD</name>
<feature type="region of interest" description="Disordered" evidence="1">
    <location>
        <begin position="171"/>
        <end position="193"/>
    </location>
</feature>
<sequence>VITLLHMYIAVIIITGFQQLLMQQLLSRPFRGLPFVVDHEPLHLDISAVLYLDRKSAPVFASCSDVSAALSSDVSEVTCSDVSAVHCPDVSAAPSSDASAVTCPDASAGPCSDYSAVPCSGYRYLEAARKADAVITKGSSLLIKIPSIQRWQVLEFVTRILFAVGSKTSRQVETEGETSNASTSSRGPDKGKVEVLEMTTKIQKMAEDTQLDFPFTWGLRVAHGENLSSFNVLMSKVQNDLKPDQVVPD</sequence>
<evidence type="ECO:0000256" key="2">
    <source>
        <dbReference type="SAM" id="Phobius"/>
    </source>
</evidence>
<feature type="transmembrane region" description="Helical" evidence="2">
    <location>
        <begin position="6"/>
        <end position="22"/>
    </location>
</feature>
<evidence type="ECO:0000313" key="3">
    <source>
        <dbReference type="EMBL" id="PON38350.1"/>
    </source>
</evidence>
<dbReference type="Proteomes" id="UP000237105">
    <property type="component" value="Unassembled WGS sequence"/>
</dbReference>
<comment type="caution">
    <text evidence="3">The sequence shown here is derived from an EMBL/GenBank/DDBJ whole genome shotgun (WGS) entry which is preliminary data.</text>
</comment>
<protein>
    <submittedName>
        <fullName evidence="3">Uncharacterized protein</fullName>
    </submittedName>
</protein>
<reference evidence="4" key="1">
    <citation type="submission" date="2016-06" db="EMBL/GenBank/DDBJ databases">
        <title>Parallel loss of symbiosis genes in relatives of nitrogen-fixing non-legume Parasponia.</title>
        <authorList>
            <person name="Van Velzen R."/>
            <person name="Holmer R."/>
            <person name="Bu F."/>
            <person name="Rutten L."/>
            <person name="Van Zeijl A."/>
            <person name="Liu W."/>
            <person name="Santuari L."/>
            <person name="Cao Q."/>
            <person name="Sharma T."/>
            <person name="Shen D."/>
            <person name="Roswanjaya Y."/>
            <person name="Wardhani T."/>
            <person name="Kalhor M.S."/>
            <person name="Jansen J."/>
            <person name="Van den Hoogen J."/>
            <person name="Gungor B."/>
            <person name="Hartog M."/>
            <person name="Hontelez J."/>
            <person name="Verver J."/>
            <person name="Yang W.-C."/>
            <person name="Schijlen E."/>
            <person name="Repin R."/>
            <person name="Schilthuizen M."/>
            <person name="Schranz E."/>
            <person name="Heidstra R."/>
            <person name="Miyata K."/>
            <person name="Fedorova E."/>
            <person name="Kohlen W."/>
            <person name="Bisseling T."/>
            <person name="Smit S."/>
            <person name="Geurts R."/>
        </authorList>
    </citation>
    <scope>NUCLEOTIDE SEQUENCE [LARGE SCALE GENOMIC DNA]</scope>
    <source>
        <strain evidence="4">cv. WU1-14</strain>
    </source>
</reference>
<feature type="non-terminal residue" evidence="3">
    <location>
        <position position="1"/>
    </location>
</feature>
<accession>A0A2P5APA4</accession>
<evidence type="ECO:0000313" key="4">
    <source>
        <dbReference type="Proteomes" id="UP000237105"/>
    </source>
</evidence>
<keyword evidence="4" id="KW-1185">Reference proteome</keyword>
<evidence type="ECO:0000256" key="1">
    <source>
        <dbReference type="SAM" id="MobiDB-lite"/>
    </source>
</evidence>
<dbReference type="AlphaFoldDB" id="A0A2P5APA4"/>
<keyword evidence="2" id="KW-1133">Transmembrane helix</keyword>
<proteinExistence type="predicted"/>
<keyword evidence="2" id="KW-0812">Transmembrane</keyword>
<organism evidence="3 4">
    <name type="scientific">Parasponia andersonii</name>
    <name type="common">Sponia andersonii</name>
    <dbReference type="NCBI Taxonomy" id="3476"/>
    <lineage>
        <taxon>Eukaryota</taxon>
        <taxon>Viridiplantae</taxon>
        <taxon>Streptophyta</taxon>
        <taxon>Embryophyta</taxon>
        <taxon>Tracheophyta</taxon>
        <taxon>Spermatophyta</taxon>
        <taxon>Magnoliopsida</taxon>
        <taxon>eudicotyledons</taxon>
        <taxon>Gunneridae</taxon>
        <taxon>Pentapetalae</taxon>
        <taxon>rosids</taxon>
        <taxon>fabids</taxon>
        <taxon>Rosales</taxon>
        <taxon>Cannabaceae</taxon>
        <taxon>Parasponia</taxon>
    </lineage>
</organism>
<gene>
    <name evidence="3" type="ORF">PanWU01x14_313410</name>
</gene>
<feature type="compositionally biased region" description="Polar residues" evidence="1">
    <location>
        <begin position="171"/>
        <end position="186"/>
    </location>
</feature>
<keyword evidence="2" id="KW-0472">Membrane</keyword>
<dbReference type="EMBL" id="JXTB01000498">
    <property type="protein sequence ID" value="PON38350.1"/>
    <property type="molecule type" value="Genomic_DNA"/>
</dbReference>